<proteinExistence type="inferred from homology"/>
<dbReference type="GeneID" id="120636081"/>
<keyword evidence="4 6" id="KW-1133">Transmembrane helix</keyword>
<evidence type="ECO:0000256" key="5">
    <source>
        <dbReference type="ARBA" id="ARBA00023136"/>
    </source>
</evidence>
<dbReference type="RefSeq" id="XP_039763304.1">
    <property type="nucleotide sequence ID" value="XM_039907370.1"/>
</dbReference>
<keyword evidence="3 6" id="KW-0812">Transmembrane</keyword>
<comment type="subcellular location">
    <subcellularLocation>
        <location evidence="1">Membrane</location>
    </subcellularLocation>
</comment>
<accession>S4PIV3</accession>
<sequence length="155" mass="18331">MLWKLLLMSTIFSASTFAQFYEDQRCRCICPKTNTIINSTEQSIRTLYIAYVPPNQCNCYGVILPRVSDKIRHNAQSFCPRCDCKYEKRNTTVIMIVVIFVLWMILLLIVYYLFLRLLVTFSKKQQNRYNEVRSNSFEIENLLLTGEEEMETEIP</sequence>
<organism evidence="8">
    <name type="scientific">Pararge aegeria</name>
    <name type="common">speckled wood butterfly</name>
    <dbReference type="NCBI Taxonomy" id="116150"/>
    <lineage>
        <taxon>Eukaryota</taxon>
        <taxon>Metazoa</taxon>
        <taxon>Ecdysozoa</taxon>
        <taxon>Arthropoda</taxon>
        <taxon>Hexapoda</taxon>
        <taxon>Insecta</taxon>
        <taxon>Pterygota</taxon>
        <taxon>Neoptera</taxon>
        <taxon>Endopterygota</taxon>
        <taxon>Lepidoptera</taxon>
        <taxon>Glossata</taxon>
        <taxon>Ditrysia</taxon>
        <taxon>Papilionoidea</taxon>
        <taxon>Nymphalidae</taxon>
        <taxon>Satyrinae</taxon>
        <taxon>Satyrini</taxon>
        <taxon>Parargina</taxon>
        <taxon>Pararge</taxon>
    </lineage>
</organism>
<dbReference type="InterPro" id="IPR008853">
    <property type="entry name" value="TMEM9/TMEM9B"/>
</dbReference>
<feature type="chain" id="PRO_5004532032" evidence="7">
    <location>
        <begin position="19"/>
        <end position="155"/>
    </location>
</feature>
<comment type="similarity">
    <text evidence="2">Belongs to the TMEM9 family.</text>
</comment>
<evidence type="ECO:0000256" key="2">
    <source>
        <dbReference type="ARBA" id="ARBA00007264"/>
    </source>
</evidence>
<evidence type="ECO:0000256" key="4">
    <source>
        <dbReference type="ARBA" id="ARBA00022989"/>
    </source>
</evidence>
<keyword evidence="7" id="KW-0732">Signal</keyword>
<reference evidence="8" key="2">
    <citation type="submission" date="2013-05" db="EMBL/GenBank/DDBJ databases">
        <authorList>
            <person name="Carter J.-M."/>
            <person name="Baker S.C."/>
            <person name="Pink R."/>
            <person name="Carter D.R.F."/>
            <person name="Collins A."/>
            <person name="Tomlin J."/>
            <person name="Gibbs M."/>
            <person name="Breuker C.J."/>
        </authorList>
    </citation>
    <scope>NUCLEOTIDE SEQUENCE</scope>
    <source>
        <tissue evidence="8">Ovary</tissue>
    </source>
</reference>
<protein>
    <submittedName>
        <fullName evidence="8">Transmembrane protein 9</fullName>
    </submittedName>
</protein>
<dbReference type="PANTHER" id="PTHR13064">
    <property type="entry name" value="TRANSMEMBRANE PROTEIN 9 FAMILY MEMBER"/>
    <property type="match status" value="1"/>
</dbReference>
<keyword evidence="5 6" id="KW-0472">Membrane</keyword>
<dbReference type="Pfam" id="PF05434">
    <property type="entry name" value="Tmemb_9"/>
    <property type="match status" value="1"/>
</dbReference>
<evidence type="ECO:0000256" key="7">
    <source>
        <dbReference type="SAM" id="SignalP"/>
    </source>
</evidence>
<dbReference type="AlphaFoldDB" id="S4PIV3"/>
<evidence type="ECO:0000256" key="6">
    <source>
        <dbReference type="SAM" id="Phobius"/>
    </source>
</evidence>
<name>S4PIV3_9NEOP</name>
<reference evidence="8" key="1">
    <citation type="journal article" date="2013" name="BMC Genomics">
        <title>Unscrambling butterfly oogenesis.</title>
        <authorList>
            <person name="Carter J.M."/>
            <person name="Baker S.C."/>
            <person name="Pink R."/>
            <person name="Carter D.R."/>
            <person name="Collins A."/>
            <person name="Tomlin J."/>
            <person name="Gibbs M."/>
            <person name="Breuker C.J."/>
        </authorList>
    </citation>
    <scope>NUCLEOTIDE SEQUENCE</scope>
    <source>
        <tissue evidence="8">Ovary</tissue>
    </source>
</reference>
<feature type="signal peptide" evidence="7">
    <location>
        <begin position="1"/>
        <end position="18"/>
    </location>
</feature>
<evidence type="ECO:0000256" key="3">
    <source>
        <dbReference type="ARBA" id="ARBA00022692"/>
    </source>
</evidence>
<dbReference type="PANTHER" id="PTHR13064:SF6">
    <property type="entry name" value="TRANSMEMBRANE PROTEIN 9"/>
    <property type="match status" value="1"/>
</dbReference>
<evidence type="ECO:0000313" key="8">
    <source>
        <dbReference type="EMBL" id="JAA92506.1"/>
    </source>
</evidence>
<dbReference type="GO" id="GO:0005765">
    <property type="term" value="C:lysosomal membrane"/>
    <property type="evidence" value="ECO:0007669"/>
    <property type="project" value="InterPro"/>
</dbReference>
<dbReference type="EMBL" id="GAIX01000054">
    <property type="protein sequence ID" value="JAA92506.1"/>
    <property type="molecule type" value="Transcribed_RNA"/>
</dbReference>
<feature type="transmembrane region" description="Helical" evidence="6">
    <location>
        <begin position="93"/>
        <end position="114"/>
    </location>
</feature>
<evidence type="ECO:0000256" key="1">
    <source>
        <dbReference type="ARBA" id="ARBA00004370"/>
    </source>
</evidence>